<comment type="caution">
    <text evidence="1">The sequence shown here is derived from an EMBL/GenBank/DDBJ whole genome shotgun (WGS) entry which is preliminary data.</text>
</comment>
<evidence type="ECO:0000313" key="2">
    <source>
        <dbReference type="Proteomes" id="UP000541444"/>
    </source>
</evidence>
<sequence length="80" mass="9320">MLSHVRKHEREVGIHFLSFYQDKLVGVGREIFPRNKTNNPSEYDVLVELVIDEDAKVYGRRGMFFCDILVGEWFSTPLSS</sequence>
<protein>
    <submittedName>
        <fullName evidence="1">Uncharacterized protein</fullName>
    </submittedName>
</protein>
<evidence type="ECO:0000313" key="1">
    <source>
        <dbReference type="EMBL" id="KAF6172273.1"/>
    </source>
</evidence>
<dbReference type="Proteomes" id="UP000541444">
    <property type="component" value="Unassembled WGS sequence"/>
</dbReference>
<reference evidence="1 2" key="1">
    <citation type="journal article" date="2020" name="IScience">
        <title>Genome Sequencing of the Endangered Kingdonia uniflora (Circaeasteraceae, Ranunculales) Reveals Potential Mechanisms of Evolutionary Specialization.</title>
        <authorList>
            <person name="Sun Y."/>
            <person name="Deng T."/>
            <person name="Zhang A."/>
            <person name="Moore M.J."/>
            <person name="Landis J.B."/>
            <person name="Lin N."/>
            <person name="Zhang H."/>
            <person name="Zhang X."/>
            <person name="Huang J."/>
            <person name="Zhang X."/>
            <person name="Sun H."/>
            <person name="Wang H."/>
        </authorList>
    </citation>
    <scope>NUCLEOTIDE SEQUENCE [LARGE SCALE GENOMIC DNA]</scope>
    <source>
        <strain evidence="1">TB1705</strain>
        <tissue evidence="1">Leaf</tissue>
    </source>
</reference>
<name>A0A7J7NYX1_9MAGN</name>
<dbReference type="AlphaFoldDB" id="A0A7J7NYX1"/>
<organism evidence="1 2">
    <name type="scientific">Kingdonia uniflora</name>
    <dbReference type="NCBI Taxonomy" id="39325"/>
    <lineage>
        <taxon>Eukaryota</taxon>
        <taxon>Viridiplantae</taxon>
        <taxon>Streptophyta</taxon>
        <taxon>Embryophyta</taxon>
        <taxon>Tracheophyta</taxon>
        <taxon>Spermatophyta</taxon>
        <taxon>Magnoliopsida</taxon>
        <taxon>Ranunculales</taxon>
        <taxon>Circaeasteraceae</taxon>
        <taxon>Kingdonia</taxon>
    </lineage>
</organism>
<keyword evidence="2" id="KW-1185">Reference proteome</keyword>
<dbReference type="EMBL" id="JACGCM010000440">
    <property type="protein sequence ID" value="KAF6172273.1"/>
    <property type="molecule type" value="Genomic_DNA"/>
</dbReference>
<accession>A0A7J7NYX1</accession>
<gene>
    <name evidence="1" type="ORF">GIB67_024895</name>
</gene>
<proteinExistence type="predicted"/>